<dbReference type="RefSeq" id="WP_059517053.1">
    <property type="nucleotide sequence ID" value="NZ_LOWA01000032.1"/>
</dbReference>
<dbReference type="SUPFAM" id="SSF52317">
    <property type="entry name" value="Class I glutamine amidotransferase-like"/>
    <property type="match status" value="1"/>
</dbReference>
<evidence type="ECO:0000313" key="2">
    <source>
        <dbReference type="EMBL" id="KVE26606.1"/>
    </source>
</evidence>
<protein>
    <submittedName>
        <fullName evidence="2">Glutamine amidotransferase</fullName>
    </submittedName>
</protein>
<dbReference type="CDD" id="cd01741">
    <property type="entry name" value="GATase1_1"/>
    <property type="match status" value="1"/>
</dbReference>
<dbReference type="OrthoDB" id="9813383at2"/>
<gene>
    <name evidence="2" type="ORF">WS67_13350</name>
</gene>
<dbReference type="EMBL" id="LOWA01000032">
    <property type="protein sequence ID" value="KVE26606.1"/>
    <property type="molecule type" value="Genomic_DNA"/>
</dbReference>
<evidence type="ECO:0000259" key="1">
    <source>
        <dbReference type="Pfam" id="PF00117"/>
    </source>
</evidence>
<dbReference type="InterPro" id="IPR044992">
    <property type="entry name" value="ChyE-like"/>
</dbReference>
<reference evidence="2 3" key="1">
    <citation type="submission" date="2015-11" db="EMBL/GenBank/DDBJ databases">
        <title>Expanding the genomic diversity of Burkholderia species for the development of highly accurate diagnostics.</title>
        <authorList>
            <person name="Sahl J."/>
            <person name="Keim P."/>
            <person name="Wagner D."/>
        </authorList>
    </citation>
    <scope>NUCLEOTIDE SEQUENCE [LARGE SCALE GENOMIC DNA]</scope>
    <source>
        <strain evidence="2 3">TSV85</strain>
    </source>
</reference>
<sequence length="236" mass="25436">MKGEVVAVRHVHFEDLGSFERVLGERGRRVRYVDVGSMRIEALDALEPSLLVVLGGPIGAYDDARYPTTRVLAELIGKRIDAGLPTLGVCLGAQLIARALGAHVYPAAHKEIGWTPLALTEAGRASPLRHVDGALTSMLHWHGDTFDLPAGAVHLASTPACRNQAFSWGTSVLALQCHPEIRADHFELWLIGHAAEIAATPGTDVKRLREAAAQLGPTLERAAHKMFGEWLDSVGL</sequence>
<name>A0A103E1C5_9BURK</name>
<dbReference type="GO" id="GO:0005829">
    <property type="term" value="C:cytosol"/>
    <property type="evidence" value="ECO:0007669"/>
    <property type="project" value="TreeGrafter"/>
</dbReference>
<keyword evidence="3" id="KW-1185">Reference proteome</keyword>
<dbReference type="PANTHER" id="PTHR42695">
    <property type="entry name" value="GLUTAMINE AMIDOTRANSFERASE YLR126C-RELATED"/>
    <property type="match status" value="1"/>
</dbReference>
<evidence type="ECO:0000313" key="3">
    <source>
        <dbReference type="Proteomes" id="UP000062788"/>
    </source>
</evidence>
<feature type="domain" description="Glutamine amidotransferase" evidence="1">
    <location>
        <begin position="21"/>
        <end position="183"/>
    </location>
</feature>
<accession>A0A103E1C5</accession>
<dbReference type="InterPro" id="IPR029062">
    <property type="entry name" value="Class_I_gatase-like"/>
</dbReference>
<keyword evidence="2" id="KW-0315">Glutamine amidotransferase</keyword>
<dbReference type="NCBIfam" id="NF005458">
    <property type="entry name" value="PRK07053.1"/>
    <property type="match status" value="1"/>
</dbReference>
<keyword evidence="2" id="KW-0808">Transferase</keyword>
<organism evidence="2 3">
    <name type="scientific">Burkholderia singularis</name>
    <dbReference type="NCBI Taxonomy" id="1503053"/>
    <lineage>
        <taxon>Bacteria</taxon>
        <taxon>Pseudomonadati</taxon>
        <taxon>Pseudomonadota</taxon>
        <taxon>Betaproteobacteria</taxon>
        <taxon>Burkholderiales</taxon>
        <taxon>Burkholderiaceae</taxon>
        <taxon>Burkholderia</taxon>
        <taxon>pseudomallei group</taxon>
    </lineage>
</organism>
<dbReference type="AlphaFoldDB" id="A0A103E1C5"/>
<proteinExistence type="predicted"/>
<dbReference type="Gene3D" id="3.40.50.880">
    <property type="match status" value="1"/>
</dbReference>
<dbReference type="Pfam" id="PF00117">
    <property type="entry name" value="GATase"/>
    <property type="match status" value="1"/>
</dbReference>
<dbReference type="PROSITE" id="PS51273">
    <property type="entry name" value="GATASE_TYPE_1"/>
    <property type="match status" value="1"/>
</dbReference>
<dbReference type="InterPro" id="IPR017926">
    <property type="entry name" value="GATASE"/>
</dbReference>
<dbReference type="PANTHER" id="PTHR42695:SF5">
    <property type="entry name" value="GLUTAMINE AMIDOTRANSFERASE YLR126C-RELATED"/>
    <property type="match status" value="1"/>
</dbReference>
<comment type="caution">
    <text evidence="2">The sequence shown here is derived from an EMBL/GenBank/DDBJ whole genome shotgun (WGS) entry which is preliminary data.</text>
</comment>
<dbReference type="Proteomes" id="UP000062788">
    <property type="component" value="Unassembled WGS sequence"/>
</dbReference>
<dbReference type="GO" id="GO:0016740">
    <property type="term" value="F:transferase activity"/>
    <property type="evidence" value="ECO:0007669"/>
    <property type="project" value="UniProtKB-KW"/>
</dbReference>